<dbReference type="EMBL" id="SMFL01000014">
    <property type="protein sequence ID" value="TDE10823.1"/>
    <property type="molecule type" value="Genomic_DNA"/>
</dbReference>
<dbReference type="Proteomes" id="UP000294850">
    <property type="component" value="Unassembled WGS sequence"/>
</dbReference>
<dbReference type="Gene3D" id="2.60.40.1120">
    <property type="entry name" value="Carboxypeptidase-like, regulatory domain"/>
    <property type="match status" value="1"/>
</dbReference>
<evidence type="ECO:0000256" key="2">
    <source>
        <dbReference type="ARBA" id="ARBA00022448"/>
    </source>
</evidence>
<evidence type="ECO:0000313" key="10">
    <source>
        <dbReference type="EMBL" id="TDE10823.1"/>
    </source>
</evidence>
<sequence length="1038" mass="115221">MADYQSRLFNIFYFFLNQCMKHLLLFICCLVSVSYSFGQNADVSGQVLAVDKSPVVGATVQVKGTTRGTTSDVNGKFSIGASQQDSLVISFIGYVTQHVKAVAGRELTITLAEQNNDLNEFVVVGYGTQKKLTVTGAISSVGTKELTQSPVANLSNALAGRLPGLTTLQNSGEPGYDGAQLWIRGMATFSGSQNPLILVDGVERSFGSIDANEVASVTILKDASSTAVYGVRGANGVVLVTTRRGVDGKSSISVTMQHGIQAPTRLPEYLDSYDALSLYRTALINDNKNATLYTDDYLNKFRDRSKPSYEYLYPNVNWLKEMIKPSSTMSQANINISGGNSTVKHFVSLSYLRQNGLYNHANEISEYDIQARSNRYNFRSNIDLNINRFLDMELNLGSIVRDNNFPALGAGEIFGNLQAMQPWLYPVTNPDGSISGLDSKAYNPFGRMTQLGYQRNFENTLQATTGFTLKLPFITEGLSVKGRLSFDAYSYRNVSRTKNMWTYQYSLADENETDLSKGTYRRIMEGTNTLGYGVNANSNRRTWMEFYLNYDRTFGKQHNVTGMLLYNQQSFFDAIATGGANAIAGLPFKYNGFVGRATYAYKSTYFGEVNFGYNGSENFPAGRRYDFFPSASASWILSNESFFKSGLPFVSLMKFRGSVGAVGNDKIGQRRFLYQSTWSQSVGGYTFGRDYNGVAYPGAAEDLLGATNVTWEKALKYNFGVDAGFFNDELTFSGDIFYERRKNILAQPGTIPATTGITSLPYLNLGEVENKGFELEAQLRKRLGANGSFFVKGNISYARNKIIQMDEPSYADRPYAKRTGRSINEQLSHIALGYFQNQEDINNSPSQAQFGNIIPGDIKYQDMNGDNVINDLDRAYNGKVTLPTTMGGFSFGYNNRFFDFSVLLQGAFGGSVWLTGDVVWPFSGDVGVMADVKDNYWTPENPDAKYPRLSSANNVNNNRTSTHWLVSRDYVRLKNVELGFTLPKTISAKVGLKNVRLFVNAINLVTWDKIKVFDPEIPDNSRNYPQQRVFNSGLTIGL</sequence>
<dbReference type="InterPro" id="IPR037066">
    <property type="entry name" value="Plug_dom_sf"/>
</dbReference>
<dbReference type="InterPro" id="IPR039426">
    <property type="entry name" value="TonB-dep_rcpt-like"/>
</dbReference>
<name>A0A4R5DJR0_9BACT</name>
<keyword evidence="3 7" id="KW-1134">Transmembrane beta strand</keyword>
<keyword evidence="10" id="KW-0675">Receptor</keyword>
<keyword evidence="5 7" id="KW-0472">Membrane</keyword>
<comment type="caution">
    <text evidence="10">The sequence shown here is derived from an EMBL/GenBank/DDBJ whole genome shotgun (WGS) entry which is preliminary data.</text>
</comment>
<dbReference type="InterPro" id="IPR008969">
    <property type="entry name" value="CarboxyPept-like_regulatory"/>
</dbReference>
<feature type="signal peptide" evidence="8">
    <location>
        <begin position="1"/>
        <end position="38"/>
    </location>
</feature>
<evidence type="ECO:0000313" key="11">
    <source>
        <dbReference type="Proteomes" id="UP000294850"/>
    </source>
</evidence>
<evidence type="ECO:0000256" key="5">
    <source>
        <dbReference type="ARBA" id="ARBA00023136"/>
    </source>
</evidence>
<dbReference type="InterPro" id="IPR023997">
    <property type="entry name" value="TonB-dep_OMP_SusC/RagA_CS"/>
</dbReference>
<evidence type="ECO:0000256" key="4">
    <source>
        <dbReference type="ARBA" id="ARBA00022692"/>
    </source>
</evidence>
<comment type="subcellular location">
    <subcellularLocation>
        <location evidence="1 7">Cell outer membrane</location>
        <topology evidence="1 7">Multi-pass membrane protein</topology>
    </subcellularLocation>
</comment>
<accession>A0A4R5DJR0</accession>
<dbReference type="PROSITE" id="PS52016">
    <property type="entry name" value="TONB_DEPENDENT_REC_3"/>
    <property type="match status" value="1"/>
</dbReference>
<dbReference type="Gene3D" id="2.40.170.20">
    <property type="entry name" value="TonB-dependent receptor, beta-barrel domain"/>
    <property type="match status" value="1"/>
</dbReference>
<evidence type="ECO:0000256" key="1">
    <source>
        <dbReference type="ARBA" id="ARBA00004571"/>
    </source>
</evidence>
<evidence type="ECO:0000259" key="9">
    <source>
        <dbReference type="Pfam" id="PF07715"/>
    </source>
</evidence>
<keyword evidence="11" id="KW-1185">Reference proteome</keyword>
<gene>
    <name evidence="10" type="ORF">E0F88_27505</name>
</gene>
<protein>
    <submittedName>
        <fullName evidence="10">TonB-dependent receptor</fullName>
    </submittedName>
</protein>
<dbReference type="NCBIfam" id="TIGR04056">
    <property type="entry name" value="OMP_RagA_SusC"/>
    <property type="match status" value="1"/>
</dbReference>
<reference evidence="10 11" key="1">
    <citation type="submission" date="2019-03" db="EMBL/GenBank/DDBJ databases">
        <title>Dyadobacter AR-3-6 sp. nov., isolated from arctic soil.</title>
        <authorList>
            <person name="Chaudhary D.K."/>
        </authorList>
    </citation>
    <scope>NUCLEOTIDE SEQUENCE [LARGE SCALE GENOMIC DNA]</scope>
    <source>
        <strain evidence="10 11">AR-3-6</strain>
    </source>
</reference>
<dbReference type="NCBIfam" id="TIGR04057">
    <property type="entry name" value="SusC_RagA_signa"/>
    <property type="match status" value="1"/>
</dbReference>
<keyword evidence="8" id="KW-0732">Signal</keyword>
<evidence type="ECO:0000256" key="6">
    <source>
        <dbReference type="ARBA" id="ARBA00023237"/>
    </source>
</evidence>
<dbReference type="Gene3D" id="2.170.130.10">
    <property type="entry name" value="TonB-dependent receptor, plug domain"/>
    <property type="match status" value="1"/>
</dbReference>
<comment type="similarity">
    <text evidence="7">Belongs to the TonB-dependent receptor family.</text>
</comment>
<dbReference type="OrthoDB" id="9768177at2"/>
<evidence type="ECO:0000256" key="7">
    <source>
        <dbReference type="PROSITE-ProRule" id="PRU01360"/>
    </source>
</evidence>
<keyword evidence="4 7" id="KW-0812">Transmembrane</keyword>
<evidence type="ECO:0000256" key="3">
    <source>
        <dbReference type="ARBA" id="ARBA00022452"/>
    </source>
</evidence>
<dbReference type="Pfam" id="PF13715">
    <property type="entry name" value="CarbopepD_reg_2"/>
    <property type="match status" value="1"/>
</dbReference>
<keyword evidence="6 7" id="KW-0998">Cell outer membrane</keyword>
<dbReference type="SUPFAM" id="SSF49464">
    <property type="entry name" value="Carboxypeptidase regulatory domain-like"/>
    <property type="match status" value="1"/>
</dbReference>
<dbReference type="FunFam" id="2.170.130.10:FF:000003">
    <property type="entry name" value="SusC/RagA family TonB-linked outer membrane protein"/>
    <property type="match status" value="1"/>
</dbReference>
<evidence type="ECO:0000256" key="8">
    <source>
        <dbReference type="SAM" id="SignalP"/>
    </source>
</evidence>
<dbReference type="InterPro" id="IPR023996">
    <property type="entry name" value="TonB-dep_OMP_SusC/RagA"/>
</dbReference>
<dbReference type="InterPro" id="IPR036942">
    <property type="entry name" value="Beta-barrel_TonB_sf"/>
</dbReference>
<feature type="chain" id="PRO_5020412564" evidence="8">
    <location>
        <begin position="39"/>
        <end position="1038"/>
    </location>
</feature>
<dbReference type="AlphaFoldDB" id="A0A4R5DJR0"/>
<dbReference type="SUPFAM" id="SSF56935">
    <property type="entry name" value="Porins"/>
    <property type="match status" value="1"/>
</dbReference>
<dbReference type="Pfam" id="PF07715">
    <property type="entry name" value="Plug"/>
    <property type="match status" value="1"/>
</dbReference>
<proteinExistence type="inferred from homology"/>
<keyword evidence="2 7" id="KW-0813">Transport</keyword>
<dbReference type="InterPro" id="IPR012910">
    <property type="entry name" value="Plug_dom"/>
</dbReference>
<dbReference type="GO" id="GO:0009279">
    <property type="term" value="C:cell outer membrane"/>
    <property type="evidence" value="ECO:0007669"/>
    <property type="project" value="UniProtKB-SubCell"/>
</dbReference>
<feature type="domain" description="TonB-dependent receptor plug" evidence="9">
    <location>
        <begin position="131"/>
        <end position="237"/>
    </location>
</feature>
<organism evidence="10 11">
    <name type="scientific">Dyadobacter psychrotolerans</name>
    <dbReference type="NCBI Taxonomy" id="2541721"/>
    <lineage>
        <taxon>Bacteria</taxon>
        <taxon>Pseudomonadati</taxon>
        <taxon>Bacteroidota</taxon>
        <taxon>Cytophagia</taxon>
        <taxon>Cytophagales</taxon>
        <taxon>Spirosomataceae</taxon>
        <taxon>Dyadobacter</taxon>
    </lineage>
</organism>